<dbReference type="RefSeq" id="WP_323356175.1">
    <property type="nucleotide sequence ID" value="NZ_JAYGHY010000013.1"/>
</dbReference>
<evidence type="ECO:0000313" key="3">
    <source>
        <dbReference type="Proteomes" id="UP001302329"/>
    </source>
</evidence>
<name>A0ABU5SU84_9CYAN</name>
<dbReference type="SUPFAM" id="SSF52540">
    <property type="entry name" value="P-loop containing nucleoside triphosphate hydrolases"/>
    <property type="match status" value="1"/>
</dbReference>
<dbReference type="PANTHER" id="PTHR47962:SF7">
    <property type="entry name" value="MITOCHONDRIAL ATP-DEPENDENT HELICASE IRC3-RELATED"/>
    <property type="match status" value="1"/>
</dbReference>
<sequence>MSSTTPPPPGLTATPERTGGEDILHWFDGRIAAELRLWSALEQGLLTPFHYFGLHDGTDLSQIEWRRNGYASEALSNLYTADDARLRLIPRELADKVTNLDSMRALGFCVSVEHAHWMARKFVAAGLRAAALDASSPREQRAEQIRRLRSGELQILFAVDLFNEGLDIPEIDTVLFLRPTESAIVFLQQLGRGLRLCRGKSCLTVLDFIGQAHRNFRFDLRYRALLGGTRDQLEQQIKDGFPFLPAGCSLQLDRVSSERVLANLRESLPTRRPQLLAEARRLGRCSLAGLLEGLGMEVGEFYRVAGSWALLQRELGWGAGAASGDEERLGRGIAGGLLHLDDPERLRWLVDQLQRPAPPDPAGFNPETERSWRMLMAQLWGSGRQHLPLAEALGRLWAAPAIRAELVELFALLLERTDHLVSPLDWDRADPPPVPLKLHGRYSRAEVFAAFGLLNEARPFPGREGVFFDEATQCDVFFITLKKSERLFSPTTRYNDYAISPWEFHWESQSLTREASATGQRYIHHVERGSRVMLFVREENRRGGVTMPFLCLGFADYVSHEGERPMAIRWRLHRAIPAAFVPELALAV</sequence>
<dbReference type="Pfam" id="PF00271">
    <property type="entry name" value="Helicase_C"/>
    <property type="match status" value="1"/>
</dbReference>
<evidence type="ECO:0000259" key="1">
    <source>
        <dbReference type="PROSITE" id="PS51194"/>
    </source>
</evidence>
<organism evidence="2 3">
    <name type="scientific">Cyanobium gracile UHCC 0281</name>
    <dbReference type="NCBI Taxonomy" id="3110309"/>
    <lineage>
        <taxon>Bacteria</taxon>
        <taxon>Bacillati</taxon>
        <taxon>Cyanobacteriota</taxon>
        <taxon>Cyanophyceae</taxon>
        <taxon>Synechococcales</taxon>
        <taxon>Prochlorococcaceae</taxon>
        <taxon>Cyanobium</taxon>
    </lineage>
</organism>
<dbReference type="InterPro" id="IPR052511">
    <property type="entry name" value="ATP-dep_Helicase"/>
</dbReference>
<dbReference type="Pfam" id="PF11907">
    <property type="entry name" value="DUF3427"/>
    <property type="match status" value="1"/>
</dbReference>
<dbReference type="PROSITE" id="PS51194">
    <property type="entry name" value="HELICASE_CTER"/>
    <property type="match status" value="1"/>
</dbReference>
<evidence type="ECO:0000313" key="2">
    <source>
        <dbReference type="EMBL" id="MEA5442081.1"/>
    </source>
</evidence>
<dbReference type="Gene3D" id="3.40.50.300">
    <property type="entry name" value="P-loop containing nucleotide triphosphate hydrolases"/>
    <property type="match status" value="1"/>
</dbReference>
<dbReference type="InterPro" id="IPR021835">
    <property type="entry name" value="DUF3427"/>
</dbReference>
<keyword evidence="3" id="KW-1185">Reference proteome</keyword>
<dbReference type="Proteomes" id="UP001302329">
    <property type="component" value="Unassembled WGS sequence"/>
</dbReference>
<dbReference type="EMBL" id="JAYGHY010000013">
    <property type="protein sequence ID" value="MEA5442081.1"/>
    <property type="molecule type" value="Genomic_DNA"/>
</dbReference>
<accession>A0ABU5SU84</accession>
<dbReference type="CDD" id="cd18799">
    <property type="entry name" value="SF2_C_EcoAI-like"/>
    <property type="match status" value="1"/>
</dbReference>
<proteinExistence type="predicted"/>
<reference evidence="2 3" key="1">
    <citation type="submission" date="2023-12" db="EMBL/GenBank/DDBJ databases">
        <title>Baltic Sea Cyanobacteria.</title>
        <authorList>
            <person name="Delbaje E."/>
            <person name="Fewer D.P."/>
            <person name="Shishido T.K."/>
        </authorList>
    </citation>
    <scope>NUCLEOTIDE SEQUENCE [LARGE SCALE GENOMIC DNA]</scope>
    <source>
        <strain evidence="2 3">UHCC 0281</strain>
    </source>
</reference>
<feature type="domain" description="Helicase C-terminal" evidence="1">
    <location>
        <begin position="92"/>
        <end position="241"/>
    </location>
</feature>
<dbReference type="SMART" id="SM00490">
    <property type="entry name" value="HELICc"/>
    <property type="match status" value="1"/>
</dbReference>
<dbReference type="InterPro" id="IPR001650">
    <property type="entry name" value="Helicase_C-like"/>
</dbReference>
<dbReference type="InterPro" id="IPR027417">
    <property type="entry name" value="P-loop_NTPase"/>
</dbReference>
<gene>
    <name evidence="2" type="ORF">VB739_05900</name>
</gene>
<comment type="caution">
    <text evidence="2">The sequence shown here is derived from an EMBL/GenBank/DDBJ whole genome shotgun (WGS) entry which is preliminary data.</text>
</comment>
<protein>
    <submittedName>
        <fullName evidence="2">DUF3427 domain-containing protein</fullName>
    </submittedName>
</protein>
<dbReference type="PANTHER" id="PTHR47962">
    <property type="entry name" value="ATP-DEPENDENT HELICASE LHR-RELATED-RELATED"/>
    <property type="match status" value="1"/>
</dbReference>